<dbReference type="NCBIfam" id="TIGR02436">
    <property type="entry name" value="four helix bundle protein"/>
    <property type="match status" value="1"/>
</dbReference>
<dbReference type="RefSeq" id="WP_324181737.1">
    <property type="nucleotide sequence ID" value="NZ_BAABAW010000006.1"/>
</dbReference>
<dbReference type="PIRSF" id="PIRSF035652">
    <property type="entry name" value="CHP02436"/>
    <property type="match status" value="1"/>
</dbReference>
<dbReference type="Proteomes" id="UP001327027">
    <property type="component" value="Unassembled WGS sequence"/>
</dbReference>
<keyword evidence="2" id="KW-1185">Reference proteome</keyword>
<dbReference type="SUPFAM" id="SSF158446">
    <property type="entry name" value="IVS-encoded protein-like"/>
    <property type="match status" value="1"/>
</dbReference>
<dbReference type="InterPro" id="IPR012657">
    <property type="entry name" value="23S_rRNA-intervening_sequence"/>
</dbReference>
<sequence>MSGLDNSPIRNKSFEFACDIVRFAQLLKEKKEYEIASQILRSGTSIGANVREAQRGVSTKDFKNKFGIALKEADETEFWLLVIEETIMDIPNDLLSKCDELIRILVKIIKNS</sequence>
<protein>
    <submittedName>
        <fullName evidence="1">Four helix bundle protein</fullName>
    </submittedName>
</protein>
<proteinExistence type="predicted"/>
<dbReference type="Gene3D" id="1.20.1440.60">
    <property type="entry name" value="23S rRNA-intervening sequence"/>
    <property type="match status" value="1"/>
</dbReference>
<name>A0ABU6A0R9_9FLAO</name>
<organism evidence="1 2">
    <name type="scientific">Aquimarina gracilis</name>
    <dbReference type="NCBI Taxonomy" id="874422"/>
    <lineage>
        <taxon>Bacteria</taxon>
        <taxon>Pseudomonadati</taxon>
        <taxon>Bacteroidota</taxon>
        <taxon>Flavobacteriia</taxon>
        <taxon>Flavobacteriales</taxon>
        <taxon>Flavobacteriaceae</taxon>
        <taxon>Aquimarina</taxon>
    </lineage>
</organism>
<dbReference type="Pfam" id="PF05635">
    <property type="entry name" value="23S_rRNA_IVP"/>
    <property type="match status" value="1"/>
</dbReference>
<dbReference type="PANTHER" id="PTHR38471:SF2">
    <property type="entry name" value="FOUR HELIX BUNDLE PROTEIN"/>
    <property type="match status" value="1"/>
</dbReference>
<comment type="caution">
    <text evidence="1">The sequence shown here is derived from an EMBL/GenBank/DDBJ whole genome shotgun (WGS) entry which is preliminary data.</text>
</comment>
<evidence type="ECO:0000313" key="1">
    <source>
        <dbReference type="EMBL" id="MEB3347711.1"/>
    </source>
</evidence>
<accession>A0ABU6A0R9</accession>
<reference evidence="1 2" key="1">
    <citation type="journal article" date="2013" name="Int. J. Syst. Evol. Microbiol.">
        <title>Aquimarina gracilis sp. nov., isolated from the gut microflora of a mussel, Mytilus coruscus, and emended description of Aquimarina spongiae.</title>
        <authorList>
            <person name="Park S.C."/>
            <person name="Choe H.N."/>
            <person name="Baik K.S."/>
            <person name="Seong C.N."/>
        </authorList>
    </citation>
    <scope>NUCLEOTIDE SEQUENCE [LARGE SCALE GENOMIC DNA]</scope>
    <source>
        <strain evidence="1 2">PSC32</strain>
    </source>
</reference>
<dbReference type="InterPro" id="IPR036583">
    <property type="entry name" value="23S_rRNA_IVS_sf"/>
</dbReference>
<dbReference type="EMBL" id="JAYKLX010000010">
    <property type="protein sequence ID" value="MEB3347711.1"/>
    <property type="molecule type" value="Genomic_DNA"/>
</dbReference>
<gene>
    <name evidence="1" type="ORF">U6A24_19695</name>
</gene>
<dbReference type="PANTHER" id="PTHR38471">
    <property type="entry name" value="FOUR HELIX BUNDLE PROTEIN"/>
    <property type="match status" value="1"/>
</dbReference>
<evidence type="ECO:0000313" key="2">
    <source>
        <dbReference type="Proteomes" id="UP001327027"/>
    </source>
</evidence>